<dbReference type="AlphaFoldDB" id="A0A507DXV6"/>
<dbReference type="GO" id="GO:0005975">
    <property type="term" value="P:carbohydrate metabolic process"/>
    <property type="evidence" value="ECO:0007669"/>
    <property type="project" value="InterPro"/>
</dbReference>
<keyword evidence="5 10" id="KW-0808">Transferase</keyword>
<evidence type="ECO:0000256" key="9">
    <source>
        <dbReference type="SAM" id="MobiDB-lite"/>
    </source>
</evidence>
<dbReference type="Proteomes" id="UP000318582">
    <property type="component" value="Unassembled WGS sequence"/>
</dbReference>
<sequence length="566" mass="63253">MPSTRSHDMRQPSVALAPLPGRCSGVLLHVTSLPTDYGIGDVGPAAINFLDWLHKAGQTLWQFLPLNPHGHAGSPYGTPSALAANPAIVSLVPLLGAGLLKADDVKELLSVPKGKVDYDRITPLKRRLLRLARDRFREGNISHPSIEGWDEKFDEFVRREGPSWLDDYALFTALREKHGKCWVDWPVELRDRKASAMNKARKELEDDIDEHLFNQFLFDIQWSAVRKHAEKLGIRLVGDIPIFVAYDSADVWAHRQMFKLDKDGKQLAQAGVPPDYFSATGQLWGNPVYDWTAIAKDGYKWWTLRCQRMLALSDIIRIDHFRGFEAAWEVPADHTTAMNGKWVKGPGTAVFKAVDKALGGRMPVIAEDLGVITAEVNAIRDEMGYPGMKVLQFAWGGESKYDPRGDHLPHNLKSHHCVYYTGTHDNNTARGWAEQASASERKAVRRYLGRSAPGQDLDAPGGKRKRVEGASMVSEKLEAGAEDDAREIIETASWDFIRIAFSSVADMAILQLQDALDLGTDCRMNLPATVDNNWSWRALDGQMTDDIAAKLRSFTEFYGREPATKI</sequence>
<comment type="catalytic activity">
    <reaction evidence="1">
        <text>Transfers a segment of a (1-&gt;4)-alpha-D-glucan to a new position in an acceptor, which may be glucose or a (1-&gt;4)-alpha-D-glucan.</text>
        <dbReference type="EC" id="2.4.1.25"/>
    </reaction>
</comment>
<reference evidence="10 11" key="1">
    <citation type="journal article" date="2019" name="Sci. Rep.">
        <title>Comparative genomics of chytrid fungi reveal insights into the obligate biotrophic and pathogenic lifestyle of Synchytrium endobioticum.</title>
        <authorList>
            <person name="van de Vossenberg B.T.L.H."/>
            <person name="Warris S."/>
            <person name="Nguyen H.D.T."/>
            <person name="van Gent-Pelzer M.P.E."/>
            <person name="Joly D.L."/>
            <person name="van de Geest H.C."/>
            <person name="Bonants P.J.M."/>
            <person name="Smith D.S."/>
            <person name="Levesque C.A."/>
            <person name="van der Lee T.A.J."/>
        </authorList>
    </citation>
    <scope>NUCLEOTIDE SEQUENCE [LARGE SCALE GENOMIC DNA]</scope>
    <source>
        <strain evidence="10 11">CBS 809.83</strain>
    </source>
</reference>
<accession>A0A507DXV6</accession>
<comment type="similarity">
    <text evidence="2">Belongs to the disproportionating enzyme family.</text>
</comment>
<name>A0A507DXV6_9FUNG</name>
<dbReference type="NCBIfam" id="TIGR00217">
    <property type="entry name" value="malQ"/>
    <property type="match status" value="1"/>
</dbReference>
<feature type="region of interest" description="Disordered" evidence="9">
    <location>
        <begin position="449"/>
        <end position="470"/>
    </location>
</feature>
<evidence type="ECO:0000313" key="10">
    <source>
        <dbReference type="EMBL" id="TPX56281.1"/>
    </source>
</evidence>
<dbReference type="EC" id="2.4.1.25" evidence="3"/>
<dbReference type="Gene3D" id="3.20.20.80">
    <property type="entry name" value="Glycosidases"/>
    <property type="match status" value="1"/>
</dbReference>
<gene>
    <name evidence="10" type="primary">GDB1</name>
    <name evidence="10" type="ORF">PhCBS80983_g04672</name>
</gene>
<dbReference type="STRING" id="109895.A0A507DXV6"/>
<evidence type="ECO:0000256" key="2">
    <source>
        <dbReference type="ARBA" id="ARBA00005684"/>
    </source>
</evidence>
<evidence type="ECO:0000256" key="6">
    <source>
        <dbReference type="ARBA" id="ARBA00023277"/>
    </source>
</evidence>
<evidence type="ECO:0000256" key="7">
    <source>
        <dbReference type="ARBA" id="ARBA00031423"/>
    </source>
</evidence>
<evidence type="ECO:0000256" key="1">
    <source>
        <dbReference type="ARBA" id="ARBA00000439"/>
    </source>
</evidence>
<comment type="caution">
    <text evidence="10">The sequence shown here is derived from an EMBL/GenBank/DDBJ whole genome shotgun (WGS) entry which is preliminary data.</text>
</comment>
<evidence type="ECO:0000256" key="5">
    <source>
        <dbReference type="ARBA" id="ARBA00022679"/>
    </source>
</evidence>
<dbReference type="SUPFAM" id="SSF51445">
    <property type="entry name" value="(Trans)glycosidases"/>
    <property type="match status" value="1"/>
</dbReference>
<dbReference type="PANTHER" id="PTHR32438">
    <property type="entry name" value="4-ALPHA-GLUCANOTRANSFERASE DPE1, CHLOROPLASTIC/AMYLOPLASTIC"/>
    <property type="match status" value="1"/>
</dbReference>
<keyword evidence="11" id="KW-1185">Reference proteome</keyword>
<dbReference type="Pfam" id="PF02446">
    <property type="entry name" value="Glyco_hydro_77"/>
    <property type="match status" value="1"/>
</dbReference>
<evidence type="ECO:0000256" key="3">
    <source>
        <dbReference type="ARBA" id="ARBA00012560"/>
    </source>
</evidence>
<evidence type="ECO:0000256" key="4">
    <source>
        <dbReference type="ARBA" id="ARBA00022676"/>
    </source>
</evidence>
<dbReference type="GO" id="GO:0004134">
    <property type="term" value="F:4-alpha-glucanotransferase activity"/>
    <property type="evidence" value="ECO:0007669"/>
    <property type="project" value="UniProtKB-EC"/>
</dbReference>
<keyword evidence="4" id="KW-0328">Glycosyltransferase</keyword>
<dbReference type="InterPro" id="IPR003385">
    <property type="entry name" value="Glyco_hydro_77"/>
</dbReference>
<proteinExistence type="inferred from homology"/>
<dbReference type="EMBL" id="QEAQ01000080">
    <property type="protein sequence ID" value="TPX56281.1"/>
    <property type="molecule type" value="Genomic_DNA"/>
</dbReference>
<dbReference type="InterPro" id="IPR017853">
    <property type="entry name" value="GH"/>
</dbReference>
<keyword evidence="6" id="KW-0119">Carbohydrate metabolism</keyword>
<organism evidence="10 11">
    <name type="scientific">Powellomyces hirtus</name>
    <dbReference type="NCBI Taxonomy" id="109895"/>
    <lineage>
        <taxon>Eukaryota</taxon>
        <taxon>Fungi</taxon>
        <taxon>Fungi incertae sedis</taxon>
        <taxon>Chytridiomycota</taxon>
        <taxon>Chytridiomycota incertae sedis</taxon>
        <taxon>Chytridiomycetes</taxon>
        <taxon>Spizellomycetales</taxon>
        <taxon>Powellomycetaceae</taxon>
        <taxon>Powellomyces</taxon>
    </lineage>
</organism>
<evidence type="ECO:0000313" key="11">
    <source>
        <dbReference type="Proteomes" id="UP000318582"/>
    </source>
</evidence>
<dbReference type="NCBIfam" id="NF011080">
    <property type="entry name" value="PRK14508.1-3"/>
    <property type="match status" value="1"/>
</dbReference>
<dbReference type="PANTHER" id="PTHR32438:SF5">
    <property type="entry name" value="4-ALPHA-GLUCANOTRANSFERASE DPE1, CHLOROPLASTIC_AMYLOPLASTIC"/>
    <property type="match status" value="1"/>
</dbReference>
<evidence type="ECO:0000256" key="8">
    <source>
        <dbReference type="ARBA" id="ARBA00031501"/>
    </source>
</evidence>
<protein>
    <recommendedName>
        <fullName evidence="3">4-alpha-glucanotransferase</fullName>
        <ecNumber evidence="3">2.4.1.25</ecNumber>
    </recommendedName>
    <alternativeName>
        <fullName evidence="7">Amylomaltase</fullName>
    </alternativeName>
    <alternativeName>
        <fullName evidence="8">Disproportionating enzyme</fullName>
    </alternativeName>
</protein>